<proteinExistence type="predicted"/>
<dbReference type="Proteomes" id="UP000070501">
    <property type="component" value="Unassembled WGS sequence"/>
</dbReference>
<evidence type="ECO:0000313" key="3">
    <source>
        <dbReference type="Proteomes" id="UP000070501"/>
    </source>
</evidence>
<feature type="region of interest" description="Disordered" evidence="1">
    <location>
        <begin position="106"/>
        <end position="147"/>
    </location>
</feature>
<evidence type="ECO:0000256" key="1">
    <source>
        <dbReference type="SAM" id="MobiDB-lite"/>
    </source>
</evidence>
<name>A0A136JHA3_9PEZI</name>
<accession>A0A136JHA3</accession>
<keyword evidence="3" id="KW-1185">Reference proteome</keyword>
<organism evidence="2 3">
    <name type="scientific">Microdochium bolleyi</name>
    <dbReference type="NCBI Taxonomy" id="196109"/>
    <lineage>
        <taxon>Eukaryota</taxon>
        <taxon>Fungi</taxon>
        <taxon>Dikarya</taxon>
        <taxon>Ascomycota</taxon>
        <taxon>Pezizomycotina</taxon>
        <taxon>Sordariomycetes</taxon>
        <taxon>Xylariomycetidae</taxon>
        <taxon>Xylariales</taxon>
        <taxon>Microdochiaceae</taxon>
        <taxon>Microdochium</taxon>
    </lineage>
</organism>
<dbReference type="EMBL" id="KQ964245">
    <property type="protein sequence ID" value="KXJ96519.1"/>
    <property type="molecule type" value="Genomic_DNA"/>
</dbReference>
<evidence type="ECO:0000313" key="2">
    <source>
        <dbReference type="EMBL" id="KXJ96519.1"/>
    </source>
</evidence>
<gene>
    <name evidence="2" type="ORF">Micbo1qcDRAFT_1230</name>
</gene>
<protein>
    <submittedName>
        <fullName evidence="2">Uncharacterized protein</fullName>
    </submittedName>
</protein>
<reference evidence="3" key="1">
    <citation type="submission" date="2016-02" db="EMBL/GenBank/DDBJ databases">
        <title>Draft genome sequence of Microdochium bolleyi, a fungal endophyte of beachgrass.</title>
        <authorList>
            <consortium name="DOE Joint Genome Institute"/>
            <person name="David A.S."/>
            <person name="May G."/>
            <person name="Haridas S."/>
            <person name="Lim J."/>
            <person name="Wang M."/>
            <person name="Labutti K."/>
            <person name="Lipzen A."/>
            <person name="Barry K."/>
            <person name="Grigoriev I.V."/>
        </authorList>
    </citation>
    <scope>NUCLEOTIDE SEQUENCE [LARGE SCALE GENOMIC DNA]</scope>
    <source>
        <strain evidence="3">J235TASD1</strain>
    </source>
</reference>
<sequence length="234" mass="26052">MEATRHTCCLDFPMLDRTRRVARATRPDHLVAVTGLLSLPHANTCDDNVQRFYQHKLQPVDDCKPSGAYSWSSSRCVQDMHSTVAAQGRSTRNDIHYLGSIRRGLPRAYKGRHPKPGVPRCHRQPPNTATAPLPIRQYPPPSTGKVPSLTTRRLACVSTTLQTRGLNTSCRRWGTPSVALVGTRQVSQPSCAWLSRAIFQAEKPIQLRVPPLHHKQPIRVVPGSFKSNYGVLLA</sequence>
<feature type="compositionally biased region" description="Basic residues" evidence="1">
    <location>
        <begin position="109"/>
        <end position="123"/>
    </location>
</feature>
<dbReference type="InParanoid" id="A0A136JHA3"/>
<dbReference type="AlphaFoldDB" id="A0A136JHA3"/>